<evidence type="ECO:0000256" key="3">
    <source>
        <dbReference type="ARBA" id="ARBA00022575"/>
    </source>
</evidence>
<dbReference type="PROSITE" id="PS00912">
    <property type="entry name" value="DHODEHASE_2"/>
    <property type="match status" value="1"/>
</dbReference>
<proteinExistence type="inferred from homology"/>
<name>A0A2N6SXY0_9CORY</name>
<dbReference type="Gene3D" id="3.20.20.70">
    <property type="entry name" value="Aldolase class I"/>
    <property type="match status" value="1"/>
</dbReference>
<comment type="cofactor">
    <cofactor evidence="1">
        <name>FMN</name>
        <dbReference type="ChEBI" id="CHEBI:58210"/>
    </cofactor>
</comment>
<protein>
    <recommendedName>
        <fullName evidence="8">Propionate 3-nitronate monooxygenase</fullName>
    </recommendedName>
</protein>
<dbReference type="CDD" id="cd04730">
    <property type="entry name" value="NPD_like"/>
    <property type="match status" value="1"/>
</dbReference>
<keyword evidence="5" id="KW-0288">FMN</keyword>
<evidence type="ECO:0000313" key="11">
    <source>
        <dbReference type="Proteomes" id="UP000235363"/>
    </source>
</evidence>
<dbReference type="Proteomes" id="UP000235363">
    <property type="component" value="Unassembled WGS sequence"/>
</dbReference>
<organism evidence="10 11">
    <name type="scientific">Corynebacterium xerosis</name>
    <dbReference type="NCBI Taxonomy" id="1725"/>
    <lineage>
        <taxon>Bacteria</taxon>
        <taxon>Bacillati</taxon>
        <taxon>Actinomycetota</taxon>
        <taxon>Actinomycetes</taxon>
        <taxon>Mycobacteriales</taxon>
        <taxon>Corynebacteriaceae</taxon>
        <taxon>Corynebacterium</taxon>
    </lineage>
</organism>
<evidence type="ECO:0000256" key="6">
    <source>
        <dbReference type="ARBA" id="ARBA00023002"/>
    </source>
</evidence>
<dbReference type="InterPro" id="IPR001295">
    <property type="entry name" value="Dihydroorotate_DH_CS"/>
</dbReference>
<keyword evidence="4" id="KW-0285">Flavoprotein</keyword>
<comment type="catalytic activity">
    <reaction evidence="9">
        <text>3 propionate 3-nitronate + 3 O2 + H2O = 3 3-oxopropanoate + 2 nitrate + nitrite + H2O2 + 3 H(+)</text>
        <dbReference type="Rhea" id="RHEA:57332"/>
        <dbReference type="ChEBI" id="CHEBI:15377"/>
        <dbReference type="ChEBI" id="CHEBI:15378"/>
        <dbReference type="ChEBI" id="CHEBI:15379"/>
        <dbReference type="ChEBI" id="CHEBI:16240"/>
        <dbReference type="ChEBI" id="CHEBI:16301"/>
        <dbReference type="ChEBI" id="CHEBI:17632"/>
        <dbReference type="ChEBI" id="CHEBI:33190"/>
        <dbReference type="ChEBI" id="CHEBI:136067"/>
    </reaction>
</comment>
<keyword evidence="10" id="KW-0223">Dioxygenase</keyword>
<dbReference type="EMBL" id="PNHF01000018">
    <property type="protein sequence ID" value="PMC61928.1"/>
    <property type="molecule type" value="Genomic_DNA"/>
</dbReference>
<keyword evidence="7" id="KW-0503">Monooxygenase</keyword>
<dbReference type="GO" id="GO:0018580">
    <property type="term" value="F:nitronate monooxygenase activity"/>
    <property type="evidence" value="ECO:0007669"/>
    <property type="project" value="InterPro"/>
</dbReference>
<evidence type="ECO:0000256" key="8">
    <source>
        <dbReference type="ARBA" id="ARBA00031155"/>
    </source>
</evidence>
<dbReference type="PANTHER" id="PTHR42747">
    <property type="entry name" value="NITRONATE MONOOXYGENASE-RELATED"/>
    <property type="match status" value="1"/>
</dbReference>
<gene>
    <name evidence="10" type="ORF">CJ204_08255</name>
</gene>
<dbReference type="GO" id="GO:0016627">
    <property type="term" value="F:oxidoreductase activity, acting on the CH-CH group of donors"/>
    <property type="evidence" value="ECO:0007669"/>
    <property type="project" value="InterPro"/>
</dbReference>
<reference evidence="10 11" key="1">
    <citation type="submission" date="2017-09" db="EMBL/GenBank/DDBJ databases">
        <title>Bacterial strain isolated from the female urinary microbiota.</title>
        <authorList>
            <person name="Thomas-White K."/>
            <person name="Kumar N."/>
            <person name="Forster S."/>
            <person name="Putonti C."/>
            <person name="Lawley T."/>
            <person name="Wolfe A.J."/>
        </authorList>
    </citation>
    <scope>NUCLEOTIDE SEQUENCE [LARGE SCALE GENOMIC DNA]</scope>
    <source>
        <strain evidence="10 11">UMB0908</strain>
    </source>
</reference>
<dbReference type="GO" id="GO:0006207">
    <property type="term" value="P:'de novo' pyrimidine nucleobase biosynthetic process"/>
    <property type="evidence" value="ECO:0007669"/>
    <property type="project" value="InterPro"/>
</dbReference>
<evidence type="ECO:0000256" key="5">
    <source>
        <dbReference type="ARBA" id="ARBA00022643"/>
    </source>
</evidence>
<accession>A0A2N6SXY0</accession>
<evidence type="ECO:0000256" key="1">
    <source>
        <dbReference type="ARBA" id="ARBA00001917"/>
    </source>
</evidence>
<dbReference type="GO" id="GO:0051213">
    <property type="term" value="F:dioxygenase activity"/>
    <property type="evidence" value="ECO:0007669"/>
    <property type="project" value="UniProtKB-KW"/>
</dbReference>
<evidence type="ECO:0000256" key="9">
    <source>
        <dbReference type="ARBA" id="ARBA00049401"/>
    </source>
</evidence>
<dbReference type="SUPFAM" id="SSF51412">
    <property type="entry name" value="Inosine monophosphate dehydrogenase (IMPDH)"/>
    <property type="match status" value="1"/>
</dbReference>
<keyword evidence="3" id="KW-0216">Detoxification</keyword>
<comment type="similarity">
    <text evidence="2">Belongs to the nitronate monooxygenase family. NMO class I subfamily.</text>
</comment>
<evidence type="ECO:0000256" key="2">
    <source>
        <dbReference type="ARBA" id="ARBA00009881"/>
    </source>
</evidence>
<dbReference type="STRING" id="1725.WU86_10275"/>
<evidence type="ECO:0000256" key="7">
    <source>
        <dbReference type="ARBA" id="ARBA00023033"/>
    </source>
</evidence>
<dbReference type="GO" id="GO:0009636">
    <property type="term" value="P:response to toxic substance"/>
    <property type="evidence" value="ECO:0007669"/>
    <property type="project" value="UniProtKB-KW"/>
</dbReference>
<dbReference type="AlphaFoldDB" id="A0A2N6SXY0"/>
<dbReference type="PANTHER" id="PTHR42747:SF3">
    <property type="entry name" value="NITRONATE MONOOXYGENASE-RELATED"/>
    <property type="match status" value="1"/>
</dbReference>
<evidence type="ECO:0000313" key="10">
    <source>
        <dbReference type="EMBL" id="PMC61928.1"/>
    </source>
</evidence>
<dbReference type="InterPro" id="IPR013785">
    <property type="entry name" value="Aldolase_TIM"/>
</dbReference>
<evidence type="ECO:0000256" key="4">
    <source>
        <dbReference type="ARBA" id="ARBA00022630"/>
    </source>
</evidence>
<keyword evidence="6" id="KW-0560">Oxidoreductase</keyword>
<sequence>MRILNTMFSPRDLPLPLVGAPMAGGPSTPELVAAVARSGGLGMIAAGYLSASKLAEVIDASFALYDGSPSRRTAHGFPNRKSSVGGRIGVNLFVPNPDVSTGWREYRDRLAADFPNVKLPDEPKWSDDDWDAKIALLTGGGDGGASSSNAVATVTFTFGLPKRAIVRALNDAGKSVGVTVTSQNEARAALAVGADYLIVQGPGAGGHQSTFAVAEMPAAVGFHAGVSGTAALVRSVRALTDDYAVLVDGEATTVPLIATGGVGGPHDVRVLMEAGAEAVAIGTLLLTAGEAGTREPHRNALLAHDRETVMTRCFSGRYARALENDFTLEYSDDAPAAYPHVHFLTSPIRAAATAADDPEGLNLWAGVGHKSCRAASAEEILADLAP</sequence>
<comment type="caution">
    <text evidence="10">The sequence shown here is derived from an EMBL/GenBank/DDBJ whole genome shotgun (WGS) entry which is preliminary data.</text>
</comment>
<dbReference type="InterPro" id="IPR004136">
    <property type="entry name" value="NMO"/>
</dbReference>
<dbReference type="Pfam" id="PF03060">
    <property type="entry name" value="NMO"/>
    <property type="match status" value="1"/>
</dbReference>